<dbReference type="GO" id="GO:0005737">
    <property type="term" value="C:cytoplasm"/>
    <property type="evidence" value="ECO:0007669"/>
    <property type="project" value="UniProtKB-SubCell"/>
</dbReference>
<keyword evidence="7 8" id="KW-0694">RNA-binding</keyword>
<evidence type="ECO:0000256" key="7">
    <source>
        <dbReference type="ARBA" id="ARBA00022884"/>
    </source>
</evidence>
<keyword evidence="2" id="KW-0963">Cytoplasm</keyword>
<keyword evidence="5" id="KW-0862">Zinc</keyword>
<keyword evidence="4 8" id="KW-0863">Zinc-finger</keyword>
<reference evidence="11" key="1">
    <citation type="submission" date="2013-02" db="EMBL/GenBank/DDBJ databases">
        <authorList>
            <person name="Hughes D."/>
        </authorList>
    </citation>
    <scope>NUCLEOTIDE SEQUENCE</scope>
    <source>
        <strain>Durham</strain>
        <strain evidence="11">NC isolate 2 -- Noor lab</strain>
    </source>
</reference>
<dbReference type="STRING" id="36166.T1GBL4"/>
<evidence type="ECO:0000256" key="3">
    <source>
        <dbReference type="ARBA" id="ARBA00022723"/>
    </source>
</evidence>
<dbReference type="Proteomes" id="UP000015102">
    <property type="component" value="Unassembled WGS sequence"/>
</dbReference>
<evidence type="ECO:0000256" key="4">
    <source>
        <dbReference type="ARBA" id="ARBA00022771"/>
    </source>
</evidence>
<feature type="domain" description="Nanos-type" evidence="9">
    <location>
        <begin position="70"/>
        <end position="124"/>
    </location>
</feature>
<dbReference type="GO" id="GO:0008270">
    <property type="term" value="F:zinc ion binding"/>
    <property type="evidence" value="ECO:0007669"/>
    <property type="project" value="UniProtKB-KW"/>
</dbReference>
<evidence type="ECO:0000256" key="8">
    <source>
        <dbReference type="PROSITE-ProRule" id="PRU00855"/>
    </source>
</evidence>
<evidence type="ECO:0000259" key="9">
    <source>
        <dbReference type="PROSITE" id="PS51522"/>
    </source>
</evidence>
<dbReference type="Pfam" id="PF05741">
    <property type="entry name" value="zf-nanos"/>
    <property type="match status" value="1"/>
</dbReference>
<evidence type="ECO:0000256" key="2">
    <source>
        <dbReference type="ARBA" id="ARBA00022490"/>
    </source>
</evidence>
<dbReference type="PANTHER" id="PTHR12887">
    <property type="entry name" value="NANOS PROTEIN"/>
    <property type="match status" value="1"/>
</dbReference>
<dbReference type="GO" id="GO:0003723">
    <property type="term" value="F:RNA binding"/>
    <property type="evidence" value="ECO:0007669"/>
    <property type="project" value="UniProtKB-UniRule"/>
</dbReference>
<evidence type="ECO:0000256" key="5">
    <source>
        <dbReference type="ARBA" id="ARBA00022833"/>
    </source>
</evidence>
<proteinExistence type="inferred from homology"/>
<dbReference type="InterPro" id="IPR038129">
    <property type="entry name" value="Nanos_sf"/>
</dbReference>
<reference evidence="10" key="2">
    <citation type="submission" date="2015-06" db="UniProtKB">
        <authorList>
            <consortium name="EnsemblMetazoa"/>
        </authorList>
    </citation>
    <scope>IDENTIFICATION</scope>
</reference>
<dbReference type="InterPro" id="IPR024161">
    <property type="entry name" value="Znf_nanos-typ"/>
</dbReference>
<dbReference type="AlphaFoldDB" id="T1GBL4"/>
<keyword evidence="6 8" id="KW-0810">Translation regulation</keyword>
<evidence type="ECO:0000313" key="10">
    <source>
        <dbReference type="EnsemblMetazoa" id="MESCA000648-PA"/>
    </source>
</evidence>
<keyword evidence="11" id="KW-1185">Reference proteome</keyword>
<dbReference type="GO" id="GO:0006417">
    <property type="term" value="P:regulation of translation"/>
    <property type="evidence" value="ECO:0007669"/>
    <property type="project" value="UniProtKB-UniRule"/>
</dbReference>
<dbReference type="PROSITE" id="PS51522">
    <property type="entry name" value="ZF_NANOS"/>
    <property type="match status" value="1"/>
</dbReference>
<comment type="similarity">
    <text evidence="8">Belongs to the nanos family.</text>
</comment>
<evidence type="ECO:0000256" key="6">
    <source>
        <dbReference type="ARBA" id="ARBA00022845"/>
    </source>
</evidence>
<sequence>MLVRNITYVYEYNKHSDENINDFETNGYDPNDELVYVRNSYNFNKYNQYQFNDQKKNKNRKVVVQQNQPFCVFCYNNNEPDAVVRSHSVKDSYGRVLCPKLRTYTCPICHVSGDYAHTVKYCPQKPIVTMEDTVKFESNKLTRSYFKPGMKV</sequence>
<name>T1GBL4_MEGSC</name>
<dbReference type="InterPro" id="IPR008705">
    <property type="entry name" value="Nanos/Xcar2"/>
</dbReference>
<dbReference type="EnsemblMetazoa" id="MESCA000648-RA">
    <property type="protein sequence ID" value="MESCA000648-PA"/>
    <property type="gene ID" value="MESCA000648"/>
</dbReference>
<dbReference type="Gene3D" id="4.10.60.30">
    <property type="entry name" value="Nanos, RNA-binding domain"/>
    <property type="match status" value="1"/>
</dbReference>
<dbReference type="EMBL" id="CAQQ02182342">
    <property type="status" value="NOT_ANNOTATED_CDS"/>
    <property type="molecule type" value="Genomic_DNA"/>
</dbReference>
<evidence type="ECO:0000313" key="11">
    <source>
        <dbReference type="Proteomes" id="UP000015102"/>
    </source>
</evidence>
<protein>
    <recommendedName>
        <fullName evidence="9">Nanos-type domain-containing protein</fullName>
    </recommendedName>
</protein>
<dbReference type="HOGENOM" id="CLU_1724399_0_0_1"/>
<organism evidence="10 11">
    <name type="scientific">Megaselia scalaris</name>
    <name type="common">Humpbacked fly</name>
    <name type="synonym">Phora scalaris</name>
    <dbReference type="NCBI Taxonomy" id="36166"/>
    <lineage>
        <taxon>Eukaryota</taxon>
        <taxon>Metazoa</taxon>
        <taxon>Ecdysozoa</taxon>
        <taxon>Arthropoda</taxon>
        <taxon>Hexapoda</taxon>
        <taxon>Insecta</taxon>
        <taxon>Pterygota</taxon>
        <taxon>Neoptera</taxon>
        <taxon>Endopterygota</taxon>
        <taxon>Diptera</taxon>
        <taxon>Brachycera</taxon>
        <taxon>Muscomorpha</taxon>
        <taxon>Platypezoidea</taxon>
        <taxon>Phoridae</taxon>
        <taxon>Megaseliini</taxon>
        <taxon>Megaselia</taxon>
    </lineage>
</organism>
<comment type="subcellular location">
    <subcellularLocation>
        <location evidence="1">Cytoplasm</location>
    </subcellularLocation>
</comment>
<evidence type="ECO:0000256" key="1">
    <source>
        <dbReference type="ARBA" id="ARBA00004496"/>
    </source>
</evidence>
<keyword evidence="3" id="KW-0479">Metal-binding</keyword>
<accession>T1GBL4</accession>